<feature type="transmembrane region" description="Helical" evidence="1">
    <location>
        <begin position="7"/>
        <end position="27"/>
    </location>
</feature>
<protein>
    <submittedName>
        <fullName evidence="2">Uncharacterized protein</fullName>
    </submittedName>
</protein>
<evidence type="ECO:0000313" key="2">
    <source>
        <dbReference type="EMBL" id="AUB80556.1"/>
    </source>
</evidence>
<accession>A0A2K8U4N7</accession>
<keyword evidence="1" id="KW-0812">Transmembrane</keyword>
<dbReference type="EMBL" id="CP020370">
    <property type="protein sequence ID" value="AUB80556.1"/>
    <property type="molecule type" value="Genomic_DNA"/>
</dbReference>
<evidence type="ECO:0000256" key="1">
    <source>
        <dbReference type="SAM" id="Phobius"/>
    </source>
</evidence>
<keyword evidence="1" id="KW-0472">Membrane</keyword>
<dbReference type="KEGG" id="tsy:THSYN_06050"/>
<keyword evidence="3" id="KW-1185">Reference proteome</keyword>
<sequence length="74" mass="7873">MDELARQLITLELAVPGLYATALWLVAAEKATVAASPGLYAALACWGLALVPALVTPLERLGKYSSLFYQLHSA</sequence>
<dbReference type="RefSeq" id="WP_100918353.1">
    <property type="nucleotide sequence ID" value="NZ_CP020370.1"/>
</dbReference>
<dbReference type="Proteomes" id="UP000232638">
    <property type="component" value="Chromosome"/>
</dbReference>
<gene>
    <name evidence="2" type="ORF">THSYN_06050</name>
</gene>
<proteinExistence type="predicted"/>
<evidence type="ECO:0000313" key="3">
    <source>
        <dbReference type="Proteomes" id="UP000232638"/>
    </source>
</evidence>
<reference evidence="2 3" key="1">
    <citation type="submission" date="2017-03" db="EMBL/GenBank/DDBJ databases">
        <title>Complete genome sequence of Candidatus 'Thiodictyon syntrophicum' sp. nov. strain Cad16T, a photolithoautotroph purple sulfur bacterium isolated from an alpine meromictic lake.</title>
        <authorList>
            <person name="Luedin S.M."/>
            <person name="Pothier J.F."/>
            <person name="Danza F."/>
            <person name="Storelli N."/>
            <person name="Wittwer M."/>
            <person name="Tonolla M."/>
        </authorList>
    </citation>
    <scope>NUCLEOTIDE SEQUENCE [LARGE SCALE GENOMIC DNA]</scope>
    <source>
        <strain evidence="2 3">Cad16T</strain>
    </source>
</reference>
<name>A0A2K8U4N7_9GAMM</name>
<organism evidence="2 3">
    <name type="scientific">Candidatus Thiodictyon syntrophicum</name>
    <dbReference type="NCBI Taxonomy" id="1166950"/>
    <lineage>
        <taxon>Bacteria</taxon>
        <taxon>Pseudomonadati</taxon>
        <taxon>Pseudomonadota</taxon>
        <taxon>Gammaproteobacteria</taxon>
        <taxon>Chromatiales</taxon>
        <taxon>Chromatiaceae</taxon>
        <taxon>Thiodictyon</taxon>
    </lineage>
</organism>
<dbReference type="OrthoDB" id="598221at2"/>
<feature type="transmembrane region" description="Helical" evidence="1">
    <location>
        <begin position="39"/>
        <end position="58"/>
    </location>
</feature>
<dbReference type="AlphaFoldDB" id="A0A2K8U4N7"/>
<keyword evidence="1" id="KW-1133">Transmembrane helix</keyword>